<proteinExistence type="predicted"/>
<evidence type="ECO:0000313" key="3">
    <source>
        <dbReference type="Proteomes" id="UP000243807"/>
    </source>
</evidence>
<dbReference type="Pfam" id="PF13379">
    <property type="entry name" value="NMT1_2"/>
    <property type="match status" value="1"/>
</dbReference>
<dbReference type="EMBL" id="CP019434">
    <property type="protein sequence ID" value="APZ43740.1"/>
    <property type="molecule type" value="Genomic_DNA"/>
</dbReference>
<feature type="signal peptide" evidence="1">
    <location>
        <begin position="1"/>
        <end position="26"/>
    </location>
</feature>
<dbReference type="PANTHER" id="PTHR30024">
    <property type="entry name" value="ALIPHATIC SULFONATES-BINDING PROTEIN-RELATED"/>
    <property type="match status" value="1"/>
</dbReference>
<feature type="chain" id="PRO_5012704316" description="ABC transporter substrate-binding protein" evidence="1">
    <location>
        <begin position="27"/>
        <end position="338"/>
    </location>
</feature>
<protein>
    <recommendedName>
        <fullName evidence="4">ABC transporter substrate-binding protein</fullName>
    </recommendedName>
</protein>
<evidence type="ECO:0000256" key="1">
    <source>
        <dbReference type="SAM" id="SignalP"/>
    </source>
</evidence>
<sequence length="338" mass="36185">MKIFIKSLAVGLSLFAGSLGYANAQAADKTLTVGAPECAQCLAMALMGPTSGPYSFKFKPFGTLTALTTALLTNEVQIAQVDYPALVSLISKHTPIVAISGQVNGGTDLVLQPSIKVAAGDWAALRAYIMKHYSPSHKFRIGSYFGTVQNVDLLLRFSLAKIPESYVDIVNVSFQAMPQALKAKAVDAAVPVQPVAAEITTTGIATHFSYLYNQPAGNLTNVVIVSKAYLEKNPEAIKYIAKAMVKLVDYVSTDAGKQAWQAAIEKYTYIKPDAVKYALGLLSPDINMPIVKIKAIADGMYGAHLISRKLTVDEIAKYIDYKPLEEATGKTKAELGGG</sequence>
<dbReference type="STRING" id="1765967.BW247_12130"/>
<evidence type="ECO:0000313" key="2">
    <source>
        <dbReference type="EMBL" id="APZ43740.1"/>
    </source>
</evidence>
<gene>
    <name evidence="2" type="ORF">BW247_12130</name>
</gene>
<name>A0A1P8UIT6_9GAMM</name>
<evidence type="ECO:0008006" key="4">
    <source>
        <dbReference type="Google" id="ProtNLM"/>
    </source>
</evidence>
<accession>A0A1P8UIT6</accession>
<dbReference type="SUPFAM" id="SSF53850">
    <property type="entry name" value="Periplasmic binding protein-like II"/>
    <property type="match status" value="1"/>
</dbReference>
<keyword evidence="1" id="KW-0732">Signal</keyword>
<keyword evidence="3" id="KW-1185">Reference proteome</keyword>
<dbReference type="Gene3D" id="3.40.190.10">
    <property type="entry name" value="Periplasmic binding protein-like II"/>
    <property type="match status" value="1"/>
</dbReference>
<reference evidence="2 3" key="1">
    <citation type="submission" date="2017-01" db="EMBL/GenBank/DDBJ databases">
        <title>Draft sequence of Acidihalobacter ferrooxidans strain DSM 14175 (strain V8).</title>
        <authorList>
            <person name="Khaleque H.N."/>
            <person name="Ramsay J.P."/>
            <person name="Murphy R.J.T."/>
            <person name="Kaksonen A.H."/>
            <person name="Boxall N.J."/>
            <person name="Watkin E.L.J."/>
        </authorList>
    </citation>
    <scope>NUCLEOTIDE SEQUENCE [LARGE SCALE GENOMIC DNA]</scope>
    <source>
        <strain evidence="2 3">V8</strain>
    </source>
</reference>
<organism evidence="2 3">
    <name type="scientific">Acidihalobacter ferrooxydans</name>
    <dbReference type="NCBI Taxonomy" id="1765967"/>
    <lineage>
        <taxon>Bacteria</taxon>
        <taxon>Pseudomonadati</taxon>
        <taxon>Pseudomonadota</taxon>
        <taxon>Gammaproteobacteria</taxon>
        <taxon>Chromatiales</taxon>
        <taxon>Ectothiorhodospiraceae</taxon>
        <taxon>Acidihalobacter</taxon>
    </lineage>
</organism>
<dbReference type="Proteomes" id="UP000243807">
    <property type="component" value="Chromosome"/>
</dbReference>
<dbReference type="AlphaFoldDB" id="A0A1P8UIT6"/>
<dbReference type="KEGG" id="afy:BW247_12130"/>
<dbReference type="PANTHER" id="PTHR30024:SF42">
    <property type="entry name" value="ALIPHATIC SULFONATES-BINDING PROTEIN-RELATED"/>
    <property type="match status" value="1"/>
</dbReference>